<comment type="subcellular location">
    <subcellularLocation>
        <location evidence="2">Cell membrane</location>
        <topology evidence="2">Single-pass type II membrane protein</topology>
    </subcellularLocation>
    <subcellularLocation>
        <location evidence="6">Membrane</location>
        <topology evidence="6">Single-pass type II membrane protein</topology>
    </subcellularLocation>
</comment>
<dbReference type="InterPro" id="IPR036286">
    <property type="entry name" value="LexA/Signal_pep-like_sf"/>
</dbReference>
<dbReference type="CDD" id="cd06530">
    <property type="entry name" value="S26_SPase_I"/>
    <property type="match status" value="1"/>
</dbReference>
<organism evidence="8 9">
    <name type="scientific">Cryptosporangium japonicum</name>
    <dbReference type="NCBI Taxonomy" id="80872"/>
    <lineage>
        <taxon>Bacteria</taxon>
        <taxon>Bacillati</taxon>
        <taxon>Actinomycetota</taxon>
        <taxon>Actinomycetes</taxon>
        <taxon>Cryptosporangiales</taxon>
        <taxon>Cryptosporangiaceae</taxon>
        <taxon>Cryptosporangium</taxon>
    </lineage>
</organism>
<reference evidence="8 9" key="1">
    <citation type="journal article" date="2019" name="Int. J. Syst. Evol. Microbiol.">
        <title>The Global Catalogue of Microorganisms (GCM) 10K type strain sequencing project: providing services to taxonomists for standard genome sequencing and annotation.</title>
        <authorList>
            <consortium name="The Broad Institute Genomics Platform"/>
            <consortium name="The Broad Institute Genome Sequencing Center for Infectious Disease"/>
            <person name="Wu L."/>
            <person name="Ma J."/>
        </authorList>
    </citation>
    <scope>NUCLEOTIDE SEQUENCE [LARGE SCALE GENOMIC DNA]</scope>
    <source>
        <strain evidence="8 9">JCM 10425</strain>
    </source>
</reference>
<dbReference type="RefSeq" id="WP_344654096.1">
    <property type="nucleotide sequence ID" value="NZ_BAAAGX010000042.1"/>
</dbReference>
<dbReference type="NCBIfam" id="TIGR02227">
    <property type="entry name" value="sigpep_I_bact"/>
    <property type="match status" value="1"/>
</dbReference>
<evidence type="ECO:0000256" key="5">
    <source>
        <dbReference type="ARBA" id="ARBA00022801"/>
    </source>
</evidence>
<keyword evidence="6" id="KW-0645">Protease</keyword>
<evidence type="ECO:0000256" key="2">
    <source>
        <dbReference type="ARBA" id="ARBA00004401"/>
    </source>
</evidence>
<keyword evidence="6" id="KW-0812">Transmembrane</keyword>
<evidence type="ECO:0000256" key="1">
    <source>
        <dbReference type="ARBA" id="ARBA00000677"/>
    </source>
</evidence>
<dbReference type="EC" id="3.4.21.89" evidence="4 6"/>
<keyword evidence="5 6" id="KW-0378">Hydrolase</keyword>
<feature type="transmembrane region" description="Helical" evidence="6">
    <location>
        <begin position="12"/>
        <end position="35"/>
    </location>
</feature>
<comment type="catalytic activity">
    <reaction evidence="1 6">
        <text>Cleavage of hydrophobic, N-terminal signal or leader sequences from secreted and periplasmic proteins.</text>
        <dbReference type="EC" id="3.4.21.89"/>
    </reaction>
</comment>
<feature type="domain" description="Peptidase S26" evidence="7">
    <location>
        <begin position="18"/>
        <end position="182"/>
    </location>
</feature>
<name>A0ABN0V7W3_9ACTN</name>
<keyword evidence="6" id="KW-1133">Transmembrane helix</keyword>
<dbReference type="EMBL" id="BAAAGX010000042">
    <property type="protein sequence ID" value="GAA0279406.1"/>
    <property type="molecule type" value="Genomic_DNA"/>
</dbReference>
<gene>
    <name evidence="8" type="ORF">GCM10009539_79100</name>
</gene>
<dbReference type="InterPro" id="IPR019758">
    <property type="entry name" value="Pept_S26A_signal_pept_1_CS"/>
</dbReference>
<proteinExistence type="inferred from homology"/>
<dbReference type="PANTHER" id="PTHR43390:SF1">
    <property type="entry name" value="CHLOROPLAST PROCESSING PEPTIDASE"/>
    <property type="match status" value="1"/>
</dbReference>
<dbReference type="SUPFAM" id="SSF51306">
    <property type="entry name" value="LexA/Signal peptidase"/>
    <property type="match status" value="1"/>
</dbReference>
<comment type="similarity">
    <text evidence="3 6">Belongs to the peptidase S26 family.</text>
</comment>
<keyword evidence="9" id="KW-1185">Reference proteome</keyword>
<dbReference type="Gene3D" id="2.10.109.10">
    <property type="entry name" value="Umud Fragment, subunit A"/>
    <property type="match status" value="1"/>
</dbReference>
<comment type="caution">
    <text evidence="8">The sequence shown here is derived from an EMBL/GenBank/DDBJ whole genome shotgun (WGS) entry which is preliminary data.</text>
</comment>
<protein>
    <recommendedName>
        <fullName evidence="4 6">Signal peptidase I</fullName>
        <ecNumber evidence="4 6">3.4.21.89</ecNumber>
    </recommendedName>
</protein>
<dbReference type="PRINTS" id="PR00727">
    <property type="entry name" value="LEADERPTASE"/>
</dbReference>
<evidence type="ECO:0000313" key="9">
    <source>
        <dbReference type="Proteomes" id="UP001500967"/>
    </source>
</evidence>
<dbReference type="Proteomes" id="UP001500967">
    <property type="component" value="Unassembled WGS sequence"/>
</dbReference>
<evidence type="ECO:0000259" key="7">
    <source>
        <dbReference type="Pfam" id="PF10502"/>
    </source>
</evidence>
<accession>A0ABN0V7W3</accession>
<dbReference type="PANTHER" id="PTHR43390">
    <property type="entry name" value="SIGNAL PEPTIDASE I"/>
    <property type="match status" value="1"/>
</dbReference>
<evidence type="ECO:0000256" key="4">
    <source>
        <dbReference type="ARBA" id="ARBA00013208"/>
    </source>
</evidence>
<evidence type="ECO:0000313" key="8">
    <source>
        <dbReference type="EMBL" id="GAA0279406.1"/>
    </source>
</evidence>
<dbReference type="Pfam" id="PF10502">
    <property type="entry name" value="Peptidase_S26"/>
    <property type="match status" value="1"/>
</dbReference>
<dbReference type="InterPro" id="IPR019533">
    <property type="entry name" value="Peptidase_S26"/>
</dbReference>
<evidence type="ECO:0000256" key="3">
    <source>
        <dbReference type="ARBA" id="ARBA00009370"/>
    </source>
</evidence>
<evidence type="ECO:0000256" key="6">
    <source>
        <dbReference type="RuleBase" id="RU362042"/>
    </source>
</evidence>
<sequence length="206" mass="22914">MMPETSRRKQRSFWVELPILLLVAVIVAVLVRTFLVQTFYIPSGSMETTLLINDRVLVNKMVYRFREPRRGEVVVFVPPKQWDAGPAKDDYIKRVVGVGGDNVVCCDSAGRITINGKVLEEDYLFEDDVPSAQPFDVSVPTGRLFVMGDHRSSSADSRYHTDYQFGTIPVDAVVGRAFVIFWPFSHVGTLSVPKGYEAIPAPSSGG</sequence>
<dbReference type="InterPro" id="IPR000223">
    <property type="entry name" value="Pept_S26A_signal_pept_1"/>
</dbReference>
<keyword evidence="6" id="KW-0472">Membrane</keyword>
<dbReference type="PROSITE" id="PS00761">
    <property type="entry name" value="SPASE_I_3"/>
    <property type="match status" value="1"/>
</dbReference>